<feature type="signal peptide" evidence="2">
    <location>
        <begin position="1"/>
        <end position="18"/>
    </location>
</feature>
<name>A0ABR3A8L7_9AGAR</name>
<gene>
    <name evidence="3" type="ORF">AAF712_003334</name>
</gene>
<reference evidence="3 4" key="1">
    <citation type="submission" date="2024-05" db="EMBL/GenBank/DDBJ databases">
        <title>A draft genome resource for the thread blight pathogen Marasmius tenuissimus strain MS-2.</title>
        <authorList>
            <person name="Yulfo-Soto G.E."/>
            <person name="Baruah I.K."/>
            <person name="Amoako-Attah I."/>
            <person name="Bukari Y."/>
            <person name="Meinhardt L.W."/>
            <person name="Bailey B.A."/>
            <person name="Cohen S.P."/>
        </authorList>
    </citation>
    <scope>NUCLEOTIDE SEQUENCE [LARGE SCALE GENOMIC DNA]</scope>
    <source>
        <strain evidence="3 4">MS-2</strain>
    </source>
</reference>
<comment type="caution">
    <text evidence="3">The sequence shown here is derived from an EMBL/GenBank/DDBJ whole genome shotgun (WGS) entry which is preliminary data.</text>
</comment>
<evidence type="ECO:0000256" key="2">
    <source>
        <dbReference type="SAM" id="SignalP"/>
    </source>
</evidence>
<evidence type="ECO:0000256" key="1">
    <source>
        <dbReference type="SAM" id="MobiDB-lite"/>
    </source>
</evidence>
<proteinExistence type="predicted"/>
<keyword evidence="2" id="KW-0732">Signal</keyword>
<protein>
    <submittedName>
        <fullName evidence="3">Uncharacterized protein</fullName>
    </submittedName>
</protein>
<dbReference type="EMBL" id="JBBXMP010000011">
    <property type="protein sequence ID" value="KAL0069676.1"/>
    <property type="molecule type" value="Genomic_DNA"/>
</dbReference>
<evidence type="ECO:0000313" key="4">
    <source>
        <dbReference type="Proteomes" id="UP001437256"/>
    </source>
</evidence>
<keyword evidence="4" id="KW-1185">Reference proteome</keyword>
<feature type="chain" id="PRO_5045793978" evidence="2">
    <location>
        <begin position="19"/>
        <end position="128"/>
    </location>
</feature>
<dbReference type="Proteomes" id="UP001437256">
    <property type="component" value="Unassembled WGS sequence"/>
</dbReference>
<accession>A0ABR3A8L7</accession>
<feature type="region of interest" description="Disordered" evidence="1">
    <location>
        <begin position="66"/>
        <end position="86"/>
    </location>
</feature>
<evidence type="ECO:0000313" key="3">
    <source>
        <dbReference type="EMBL" id="KAL0069676.1"/>
    </source>
</evidence>
<sequence length="128" mass="13325">MFASKSLFVLLLTAVAFAAPSARRQLEEGATCAYVVTPSSSADGINVAEELNFTIGREIADEADSGIFNGGLSPEPNGDGSFTATGTISADSLTADQLKELVTAWPGKTLEGLPKNGLTWKVVQVTCE</sequence>
<organism evidence="3 4">
    <name type="scientific">Marasmius tenuissimus</name>
    <dbReference type="NCBI Taxonomy" id="585030"/>
    <lineage>
        <taxon>Eukaryota</taxon>
        <taxon>Fungi</taxon>
        <taxon>Dikarya</taxon>
        <taxon>Basidiomycota</taxon>
        <taxon>Agaricomycotina</taxon>
        <taxon>Agaricomycetes</taxon>
        <taxon>Agaricomycetidae</taxon>
        <taxon>Agaricales</taxon>
        <taxon>Marasmiineae</taxon>
        <taxon>Marasmiaceae</taxon>
        <taxon>Marasmius</taxon>
    </lineage>
</organism>